<dbReference type="SMART" id="SM01382">
    <property type="entry name" value="Ribosomal_L2_C"/>
    <property type="match status" value="1"/>
</dbReference>
<dbReference type="PIRSF" id="PIRSF002158">
    <property type="entry name" value="Ribosomal_L2"/>
    <property type="match status" value="1"/>
</dbReference>
<evidence type="ECO:0000259" key="8">
    <source>
        <dbReference type="SMART" id="SM01383"/>
    </source>
</evidence>
<evidence type="ECO:0000256" key="5">
    <source>
        <dbReference type="HAMAP-Rule" id="MF_01320"/>
    </source>
</evidence>
<dbReference type="InterPro" id="IPR008991">
    <property type="entry name" value="Translation_prot_SH3-like_sf"/>
</dbReference>
<feature type="domain" description="Large ribosomal subunit protein uL2 RNA-binding" evidence="8">
    <location>
        <begin position="42"/>
        <end position="118"/>
    </location>
</feature>
<dbReference type="KEGG" id="kpf:IX53_08755"/>
<dbReference type="PANTHER" id="PTHR13691:SF5">
    <property type="entry name" value="LARGE RIBOSOMAL SUBUNIT PROTEIN UL2M"/>
    <property type="match status" value="1"/>
</dbReference>
<dbReference type="SUPFAM" id="SSF50249">
    <property type="entry name" value="Nucleic acid-binding proteins"/>
    <property type="match status" value="1"/>
</dbReference>
<evidence type="ECO:0000259" key="7">
    <source>
        <dbReference type="SMART" id="SM01382"/>
    </source>
</evidence>
<dbReference type="FunFam" id="4.10.950.10:FF:000001">
    <property type="entry name" value="50S ribosomal protein L2"/>
    <property type="match status" value="1"/>
</dbReference>
<organism evidence="9 10">
    <name type="scientific">Kosmotoga pacifica</name>
    <dbReference type="NCBI Taxonomy" id="1330330"/>
    <lineage>
        <taxon>Bacteria</taxon>
        <taxon>Thermotogati</taxon>
        <taxon>Thermotogota</taxon>
        <taxon>Thermotogae</taxon>
        <taxon>Kosmotogales</taxon>
        <taxon>Kosmotogaceae</taxon>
        <taxon>Kosmotoga</taxon>
    </lineage>
</organism>
<evidence type="ECO:0000256" key="3">
    <source>
        <dbReference type="ARBA" id="ARBA00023274"/>
    </source>
</evidence>
<dbReference type="AlphaFoldDB" id="A0A0G2Z8F0"/>
<reference evidence="9 10" key="1">
    <citation type="submission" date="2015-04" db="EMBL/GenBank/DDBJ databases">
        <title>Complete Genome Sequence of Kosmotoga pacifica SLHLJ1.</title>
        <authorList>
            <person name="Jiang L.J."/>
            <person name="Shao Z.Z."/>
            <person name="Jebbar M."/>
        </authorList>
    </citation>
    <scope>NUCLEOTIDE SEQUENCE [LARGE SCALE GENOMIC DNA]</scope>
    <source>
        <strain evidence="9 10">SLHLJ1</strain>
    </source>
</reference>
<accession>A0A0G2Z8F0</accession>
<dbReference type="GO" id="GO:0003735">
    <property type="term" value="F:structural constituent of ribosome"/>
    <property type="evidence" value="ECO:0007669"/>
    <property type="project" value="InterPro"/>
</dbReference>
<evidence type="ECO:0000256" key="1">
    <source>
        <dbReference type="ARBA" id="ARBA00005636"/>
    </source>
</evidence>
<comment type="similarity">
    <text evidence="1 5">Belongs to the universal ribosomal protein uL2 family.</text>
</comment>
<dbReference type="InterPro" id="IPR012340">
    <property type="entry name" value="NA-bd_OB-fold"/>
</dbReference>
<dbReference type="NCBIfam" id="TIGR01171">
    <property type="entry name" value="rplB_bact"/>
    <property type="match status" value="1"/>
</dbReference>
<feature type="compositionally biased region" description="Basic residues" evidence="6">
    <location>
        <begin position="255"/>
        <end position="275"/>
    </location>
</feature>
<name>A0A0G2Z8F0_9BACT</name>
<proteinExistence type="inferred from homology"/>
<gene>
    <name evidence="5 9" type="primary">rplB</name>
    <name evidence="9" type="ORF">IX53_08755</name>
</gene>
<dbReference type="Pfam" id="PF00181">
    <property type="entry name" value="Ribosomal_L2_N"/>
    <property type="match status" value="1"/>
</dbReference>
<dbReference type="EMBL" id="CP011232">
    <property type="protein sequence ID" value="AKI97890.1"/>
    <property type="molecule type" value="Genomic_DNA"/>
</dbReference>
<dbReference type="InterPro" id="IPR014722">
    <property type="entry name" value="Rib_uL2_dom2"/>
</dbReference>
<dbReference type="InterPro" id="IPR014726">
    <property type="entry name" value="Ribosomal_uL2_dom3"/>
</dbReference>
<comment type="function">
    <text evidence="5">One of the primary rRNA binding proteins. Required for association of the 30S and 50S subunits to form the 70S ribosome, for tRNA binding and peptide bond formation. It has been suggested to have peptidyltransferase activity; this is somewhat controversial. Makes several contacts with the 16S rRNA in the 70S ribosome.</text>
</comment>
<dbReference type="PANTHER" id="PTHR13691">
    <property type="entry name" value="RIBOSOMAL PROTEIN L2"/>
    <property type="match status" value="1"/>
</dbReference>
<protein>
    <recommendedName>
        <fullName evidence="4 5">Large ribosomal subunit protein uL2</fullName>
    </recommendedName>
</protein>
<dbReference type="InterPro" id="IPR005880">
    <property type="entry name" value="Ribosomal_uL2_bac/org-type"/>
</dbReference>
<feature type="region of interest" description="Disordered" evidence="6">
    <location>
        <begin position="221"/>
        <end position="275"/>
    </location>
</feature>
<keyword evidence="5" id="KW-0694">RNA-binding</keyword>
<dbReference type="Gene3D" id="4.10.950.10">
    <property type="entry name" value="Ribosomal protein L2, domain 3"/>
    <property type="match status" value="1"/>
</dbReference>
<dbReference type="OrthoDB" id="9778722at2"/>
<evidence type="ECO:0000313" key="9">
    <source>
        <dbReference type="EMBL" id="AKI97890.1"/>
    </source>
</evidence>
<dbReference type="GO" id="GO:0016740">
    <property type="term" value="F:transferase activity"/>
    <property type="evidence" value="ECO:0007669"/>
    <property type="project" value="InterPro"/>
</dbReference>
<keyword evidence="2 5" id="KW-0689">Ribosomal protein</keyword>
<evidence type="ECO:0000256" key="2">
    <source>
        <dbReference type="ARBA" id="ARBA00022980"/>
    </source>
</evidence>
<dbReference type="InterPro" id="IPR022666">
    <property type="entry name" value="Ribosomal_uL2_RNA-bd_dom"/>
</dbReference>
<keyword evidence="10" id="KW-1185">Reference proteome</keyword>
<dbReference type="PATRIC" id="fig|1330330.3.peg.1781"/>
<dbReference type="Gene3D" id="2.30.30.30">
    <property type="match status" value="1"/>
</dbReference>
<dbReference type="STRING" id="1330330.IX53_08755"/>
<dbReference type="Gene3D" id="2.40.50.140">
    <property type="entry name" value="Nucleic acid-binding proteins"/>
    <property type="match status" value="1"/>
</dbReference>
<keyword evidence="3 5" id="KW-0687">Ribonucleoprotein</keyword>
<dbReference type="SMART" id="SM01383">
    <property type="entry name" value="Ribosomal_L2"/>
    <property type="match status" value="1"/>
</dbReference>
<dbReference type="FunFam" id="2.30.30.30:FF:000001">
    <property type="entry name" value="50S ribosomal protein L2"/>
    <property type="match status" value="1"/>
</dbReference>
<keyword evidence="5" id="KW-0699">rRNA-binding</keyword>
<evidence type="ECO:0000256" key="6">
    <source>
        <dbReference type="SAM" id="MobiDB-lite"/>
    </source>
</evidence>
<dbReference type="FunFam" id="2.40.50.140:FF:000003">
    <property type="entry name" value="50S ribosomal protein L2"/>
    <property type="match status" value="1"/>
</dbReference>
<dbReference type="GO" id="GO:0019843">
    <property type="term" value="F:rRNA binding"/>
    <property type="evidence" value="ECO:0007669"/>
    <property type="project" value="UniProtKB-UniRule"/>
</dbReference>
<dbReference type="Pfam" id="PF03947">
    <property type="entry name" value="Ribosomal_L2_C"/>
    <property type="match status" value="1"/>
</dbReference>
<sequence>MGLRRFKPVTPSRRFALLPDYNEITKTEPEKSLIEPLKKNAGRNHHGRVTVRHQGGGHKRMYRIIDFKRNKFGIPAKVAAIEYDPNRTARIALLVYADGEKRYILAPKGLKTGDVVMNGPDAEITVGNALPLENIPVGTIVHNIEFQPGKGGQIARSAGTYAQLMAKEGKYALLRMPSGELRKVLVKCMATIGMVGNEDHSNEVHGKAGRKRWLGIRPTVRGMTMNPVDHPMGGGEGRSKGHIPQSPWGMPAKGYKTRRRKKPSDKLIVKRRNQI</sequence>
<dbReference type="InterPro" id="IPR022669">
    <property type="entry name" value="Ribosomal_uL2_C"/>
</dbReference>
<dbReference type="SUPFAM" id="SSF50104">
    <property type="entry name" value="Translation proteins SH3-like domain"/>
    <property type="match status" value="1"/>
</dbReference>
<dbReference type="Proteomes" id="UP000035159">
    <property type="component" value="Chromosome"/>
</dbReference>
<dbReference type="GO" id="GO:0015934">
    <property type="term" value="C:large ribosomal subunit"/>
    <property type="evidence" value="ECO:0007669"/>
    <property type="project" value="InterPro"/>
</dbReference>
<dbReference type="InterPro" id="IPR002171">
    <property type="entry name" value="Ribosomal_uL2"/>
</dbReference>
<dbReference type="GO" id="GO:0002181">
    <property type="term" value="P:cytoplasmic translation"/>
    <property type="evidence" value="ECO:0007669"/>
    <property type="project" value="TreeGrafter"/>
</dbReference>
<dbReference type="RefSeq" id="WP_047755025.1">
    <property type="nucleotide sequence ID" value="NZ_CAJUHA010000005.1"/>
</dbReference>
<comment type="subunit">
    <text evidence="5">Part of the 50S ribosomal subunit. Forms a bridge to the 30S subunit in the 70S ribosome.</text>
</comment>
<dbReference type="HAMAP" id="MF_01320_B">
    <property type="entry name" value="Ribosomal_uL2_B"/>
    <property type="match status" value="1"/>
</dbReference>
<feature type="domain" description="Large ribosomal subunit protein uL2 C-terminal" evidence="7">
    <location>
        <begin position="124"/>
        <end position="251"/>
    </location>
</feature>
<evidence type="ECO:0000313" key="10">
    <source>
        <dbReference type="Proteomes" id="UP000035159"/>
    </source>
</evidence>
<evidence type="ECO:0000256" key="4">
    <source>
        <dbReference type="ARBA" id="ARBA00035242"/>
    </source>
</evidence>